<name>U5EA22_NOCAS</name>
<proteinExistence type="predicted"/>
<evidence type="ECO:0000313" key="1">
    <source>
        <dbReference type="EMBL" id="GAD83323.1"/>
    </source>
</evidence>
<reference evidence="1 2" key="1">
    <citation type="journal article" date="2014" name="BMC Genomics">
        <title>Genome based analysis of type-I polyketide synthase and nonribosomal peptide synthetase gene clusters in seven strains of five representative Nocardia species.</title>
        <authorList>
            <person name="Komaki H."/>
            <person name="Ichikawa N."/>
            <person name="Hosoyama A."/>
            <person name="Takahashi-Nakaguchi A."/>
            <person name="Matsuzawa T."/>
            <person name="Suzuki K."/>
            <person name="Fujita N."/>
            <person name="Gonoi T."/>
        </authorList>
    </citation>
    <scope>NUCLEOTIDE SEQUENCE [LARGE SCALE GENOMIC DNA]</scope>
    <source>
        <strain evidence="1 2">NBRC 15531</strain>
    </source>
</reference>
<protein>
    <submittedName>
        <fullName evidence="1">Uncharacterized protein</fullName>
    </submittedName>
</protein>
<dbReference type="Proteomes" id="UP000017048">
    <property type="component" value="Unassembled WGS sequence"/>
</dbReference>
<comment type="caution">
    <text evidence="1">The sequence shown here is derived from an EMBL/GenBank/DDBJ whole genome shotgun (WGS) entry which is preliminary data.</text>
</comment>
<dbReference type="EMBL" id="BAFO02000019">
    <property type="protein sequence ID" value="GAD83323.1"/>
    <property type="molecule type" value="Genomic_DNA"/>
</dbReference>
<sequence>MPLVMLWPFKVTVDVSSASLQHRNLWRGGRDLHPCEHIRGDEAGNPMSVKPTGLEGVGRNGFGSLRHTEGSRTELSGRGLAVCGGCSGSELFPVVTDKEGGCCRGR</sequence>
<dbReference type="eggNOG" id="ENOG5032Q6D">
    <property type="taxonomic scope" value="Bacteria"/>
</dbReference>
<dbReference type="AlphaFoldDB" id="U5EA22"/>
<keyword evidence="2" id="KW-1185">Reference proteome</keyword>
<organism evidence="1 2">
    <name type="scientific">Nocardia asteroides NBRC 15531</name>
    <dbReference type="NCBI Taxonomy" id="1110697"/>
    <lineage>
        <taxon>Bacteria</taxon>
        <taxon>Bacillati</taxon>
        <taxon>Actinomycetota</taxon>
        <taxon>Actinomycetes</taxon>
        <taxon>Mycobacteriales</taxon>
        <taxon>Nocardiaceae</taxon>
        <taxon>Nocardia</taxon>
    </lineage>
</organism>
<accession>U5EA22</accession>
<evidence type="ECO:0000313" key="2">
    <source>
        <dbReference type="Proteomes" id="UP000017048"/>
    </source>
</evidence>
<gene>
    <name evidence="1" type="ORF">NCAST_19_00250</name>
</gene>